<evidence type="ECO:0000259" key="5">
    <source>
        <dbReference type="PROSITE" id="PS50853"/>
    </source>
</evidence>
<evidence type="ECO:0000256" key="1">
    <source>
        <dbReference type="ARBA" id="ARBA00022737"/>
    </source>
</evidence>
<dbReference type="CDD" id="cd00063">
    <property type="entry name" value="FN3"/>
    <property type="match status" value="9"/>
</dbReference>
<feature type="domain" description="Fibronectin type-III" evidence="5">
    <location>
        <begin position="735"/>
        <end position="829"/>
    </location>
</feature>
<dbReference type="SUPFAM" id="SSF48726">
    <property type="entry name" value="Immunoglobulin"/>
    <property type="match status" value="3"/>
</dbReference>
<dbReference type="Pfam" id="PF07679">
    <property type="entry name" value="I-set"/>
    <property type="match status" value="3"/>
</dbReference>
<dbReference type="PANTHER" id="PTHR14340:SF13">
    <property type="entry name" value="TITIN"/>
    <property type="match status" value="1"/>
</dbReference>
<organism evidence="6 7">
    <name type="scientific">Seriola lalandi dorsalis</name>
    <dbReference type="NCBI Taxonomy" id="1841481"/>
    <lineage>
        <taxon>Eukaryota</taxon>
        <taxon>Metazoa</taxon>
        <taxon>Chordata</taxon>
        <taxon>Craniata</taxon>
        <taxon>Vertebrata</taxon>
        <taxon>Euteleostomi</taxon>
        <taxon>Actinopterygii</taxon>
        <taxon>Neopterygii</taxon>
        <taxon>Teleostei</taxon>
        <taxon>Neoteleostei</taxon>
        <taxon>Acanthomorphata</taxon>
        <taxon>Carangaria</taxon>
        <taxon>Carangiformes</taxon>
        <taxon>Carangidae</taxon>
        <taxon>Seriola</taxon>
    </lineage>
</organism>
<evidence type="ECO:0000256" key="2">
    <source>
        <dbReference type="ARBA" id="ARBA00023319"/>
    </source>
</evidence>
<dbReference type="Pfam" id="PF00041">
    <property type="entry name" value="fn3"/>
    <property type="match status" value="8"/>
</dbReference>
<keyword evidence="2" id="KW-0393">Immunoglobulin domain</keyword>
<evidence type="ECO:0000313" key="7">
    <source>
        <dbReference type="Proteomes" id="UP000261360"/>
    </source>
</evidence>
<feature type="domain" description="Fibronectin type-III" evidence="5">
    <location>
        <begin position="338"/>
        <end position="430"/>
    </location>
</feature>
<dbReference type="InterPro" id="IPR036179">
    <property type="entry name" value="Ig-like_dom_sf"/>
</dbReference>
<feature type="region of interest" description="Disordered" evidence="3">
    <location>
        <begin position="1126"/>
        <end position="1154"/>
    </location>
</feature>
<feature type="domain" description="Ig-like" evidence="4">
    <location>
        <begin position="534"/>
        <end position="626"/>
    </location>
</feature>
<dbReference type="Gene3D" id="2.60.40.10">
    <property type="entry name" value="Immunoglobulins"/>
    <property type="match status" value="12"/>
</dbReference>
<sequence>MSWKVEPLPEGGIFFFRVLAENEYGVGLPAKTLEPIKISEKPQPPGKVSVVDVTHSTVTLTWEKPEHDGGSRISHYEVELSPKDSEAWSVCASVKALETVVTNLLKGEEYHFRVVAVNDKGKSDPRQLVHSVVAKDLVIEPAVRPKVSTYSVQVGHDLKIEVPIAGHPKPTITWTKDGAALKQTTRVNVTDTKHQTTLTIKDATREDGGMYSINISNALGSKDATIEVITLDKPGPPTGPVKLDDISAESITLSWEPPTYTGGCQISNYVVEKRDTTTTNWVVVSATVARTTLKVANLKTGAEYQFRIYAENRYGKSYAIDSEAVLAQYPFQEPGPPGTPFVSSYTKDYMVVEWHKPPSDGGSAILGYHLERKEKNSILWTKINKMLIQDCRFKSTPLEEGIEYEYRVYAENIVGIGKCSKVSEVYVARDPCDPPGRPEALIVTRHSVKLRWTSPEYDGGSLVTGYLVEKRDLPEGKWMKASFTNIIEHEFTVTGLTEDSKYDFRVIARNAAGAVSKPSECTGSITAKDEVEPPKCETDPMYNQTIVINAGETFSLEASVEGKPIPTAQWFKGAVEVENSARAEIKNTDFKALLVVKDAIRVDGGQYTLVLTNVAGTKTIPFKELTVIILDKPGPPTGPVKIEEVSSNYVTLSWEPPEYTGGCQINNYIVEKRDTTTTAWQIVSATIARTTIKVTNLKTGVEYQFRVSAENRYGKSSAIVSAAVVAQYPFSEPAAPGTPIISAATKDNMVVEWKPPTNNGGSPILGYHLERKEKNSLLWTMLNKLLIPDTRFKTTELEEGIEYEFRVYAENIAGISPASKISEATVARDPCDPPGTPEAIEITRNHVTLQWTRPQYDGGSAITGYVVERRKHPDTRWMKASFTNVIDTQFTYSGMTEDCVYEFRVIARNAAGISSRPSQTTGEITAKDEIEAPEATMDSKFKDLTVVHAGESFVIDADYTGKPMPEVVWLKDGKEIDQTTPRMEVKTTLTRTILTVKDCIRIDGGHFVLKLVNVGGVKMIPINVKVLDRPGPPDGPLEVKGVTAEKCYLHWNHPSHDGGASISHYIIEKRETSRLSWTMVEPNIQAISYKITKLLPGNEYIFRVTAVNKFGVGEPLESEPVIARNPFTTPGAPSTPEAGAITRDSIGRPQPEVSWKKDGQDRNSILWQRVNKMVIRATHFKVTNINAGLIYEFKVAAENAAGISAFSKVSDAVLAIDACGEWNVKKPSIKVKECEFTATVVL</sequence>
<dbReference type="CDD" id="cd05748">
    <property type="entry name" value="Ig_Titin_like"/>
    <property type="match status" value="1"/>
</dbReference>
<evidence type="ECO:0008006" key="8">
    <source>
        <dbReference type="Google" id="ProtNLM"/>
    </source>
</evidence>
<dbReference type="InterPro" id="IPR036116">
    <property type="entry name" value="FN3_sf"/>
</dbReference>
<evidence type="ECO:0000256" key="3">
    <source>
        <dbReference type="SAM" id="MobiDB-lite"/>
    </source>
</evidence>
<dbReference type="PROSITE" id="PS50835">
    <property type="entry name" value="IG_LIKE"/>
    <property type="match status" value="2"/>
</dbReference>
<feature type="domain" description="Ig-like" evidence="4">
    <location>
        <begin position="145"/>
        <end position="227"/>
    </location>
</feature>
<dbReference type="SMART" id="SM00409">
    <property type="entry name" value="IG"/>
    <property type="match status" value="3"/>
</dbReference>
<feature type="domain" description="Fibronectin type-III" evidence="5">
    <location>
        <begin position="833"/>
        <end position="929"/>
    </location>
</feature>
<dbReference type="SUPFAM" id="SSF49265">
    <property type="entry name" value="Fibronectin type III"/>
    <property type="match status" value="6"/>
</dbReference>
<dbReference type="FunFam" id="2.60.40.10:FF:000003">
    <property type="entry name" value="Titin isoform E"/>
    <property type="match status" value="3"/>
</dbReference>
<accession>A0A3B4YSP9</accession>
<dbReference type="GO" id="GO:0048738">
    <property type="term" value="P:cardiac muscle tissue development"/>
    <property type="evidence" value="ECO:0007669"/>
    <property type="project" value="TreeGrafter"/>
</dbReference>
<dbReference type="FunFam" id="2.60.40.10:FF:000031">
    <property type="entry name" value="Myosin-binding protein C, slow type"/>
    <property type="match status" value="1"/>
</dbReference>
<evidence type="ECO:0000313" key="6">
    <source>
        <dbReference type="Ensembl" id="ENSSLDP00000025739.1"/>
    </source>
</evidence>
<feature type="domain" description="Fibronectin type-III" evidence="5">
    <location>
        <begin position="1033"/>
        <end position="1126"/>
    </location>
</feature>
<feature type="domain" description="Fibronectin type-III" evidence="5">
    <location>
        <begin position="236"/>
        <end position="337"/>
    </location>
</feature>
<dbReference type="FunFam" id="2.60.40.10:FF:000011">
    <property type="entry name" value="Titin b"/>
    <property type="match status" value="2"/>
</dbReference>
<dbReference type="SMART" id="SM00060">
    <property type="entry name" value="FN3"/>
    <property type="match status" value="9"/>
</dbReference>
<dbReference type="PRINTS" id="PR00014">
    <property type="entry name" value="FNTYPEIII"/>
</dbReference>
<dbReference type="SMART" id="SM00408">
    <property type="entry name" value="IGc2"/>
    <property type="match status" value="3"/>
</dbReference>
<feature type="domain" description="Fibronectin type-III" evidence="5">
    <location>
        <begin position="635"/>
        <end position="729"/>
    </location>
</feature>
<proteinExistence type="predicted"/>
<dbReference type="PROSITE" id="PS50853">
    <property type="entry name" value="FN3"/>
    <property type="match status" value="8"/>
</dbReference>
<dbReference type="AlphaFoldDB" id="A0A3B4YSP9"/>
<dbReference type="Ensembl" id="ENSSLDT00000026534.1">
    <property type="protein sequence ID" value="ENSSLDP00000025739.1"/>
    <property type="gene ID" value="ENSSLDG00000019819.1"/>
</dbReference>
<keyword evidence="1" id="KW-0677">Repeat</keyword>
<dbReference type="GO" id="GO:0045214">
    <property type="term" value="P:sarcomere organization"/>
    <property type="evidence" value="ECO:0007669"/>
    <property type="project" value="TreeGrafter"/>
</dbReference>
<dbReference type="InterPro" id="IPR013783">
    <property type="entry name" value="Ig-like_fold"/>
</dbReference>
<dbReference type="GO" id="GO:0008307">
    <property type="term" value="F:structural constituent of muscle"/>
    <property type="evidence" value="ECO:0007669"/>
    <property type="project" value="TreeGrafter"/>
</dbReference>
<dbReference type="FunFam" id="2.60.40.10:FF:000002">
    <property type="entry name" value="Titin a"/>
    <property type="match status" value="2"/>
</dbReference>
<keyword evidence="7" id="KW-1185">Reference proteome</keyword>
<feature type="domain" description="Fibronectin type-III" evidence="5">
    <location>
        <begin position="44"/>
        <end position="137"/>
    </location>
</feature>
<reference evidence="6" key="1">
    <citation type="submission" date="2025-08" db="UniProtKB">
        <authorList>
            <consortium name="Ensembl"/>
        </authorList>
    </citation>
    <scope>IDENTIFICATION</scope>
</reference>
<protein>
    <recommendedName>
        <fullName evidence="8">Titin</fullName>
    </recommendedName>
</protein>
<dbReference type="FunFam" id="2.60.40.10:FF:000034">
    <property type="entry name" value="Titin isoform A"/>
    <property type="match status" value="2"/>
</dbReference>
<dbReference type="InterPro" id="IPR013098">
    <property type="entry name" value="Ig_I-set"/>
</dbReference>
<dbReference type="InterPro" id="IPR003961">
    <property type="entry name" value="FN3_dom"/>
</dbReference>
<dbReference type="GO" id="GO:0031430">
    <property type="term" value="C:M band"/>
    <property type="evidence" value="ECO:0007669"/>
    <property type="project" value="TreeGrafter"/>
</dbReference>
<dbReference type="InterPro" id="IPR003598">
    <property type="entry name" value="Ig_sub2"/>
</dbReference>
<dbReference type="InterPro" id="IPR003599">
    <property type="entry name" value="Ig_sub"/>
</dbReference>
<name>A0A3B4YSP9_SERLL</name>
<reference evidence="6" key="2">
    <citation type="submission" date="2025-09" db="UniProtKB">
        <authorList>
            <consortium name="Ensembl"/>
        </authorList>
    </citation>
    <scope>IDENTIFICATION</scope>
</reference>
<dbReference type="PANTHER" id="PTHR14340">
    <property type="entry name" value="MICROFIBRIL-ASSOCIATED GLYCOPROTEIN 3"/>
    <property type="match status" value="1"/>
</dbReference>
<dbReference type="GeneTree" id="ENSGT01150000286978"/>
<dbReference type="InterPro" id="IPR007110">
    <property type="entry name" value="Ig-like_dom"/>
</dbReference>
<dbReference type="Proteomes" id="UP000261360">
    <property type="component" value="Unplaced"/>
</dbReference>
<evidence type="ECO:0000259" key="4">
    <source>
        <dbReference type="PROSITE" id="PS50835"/>
    </source>
</evidence>
<dbReference type="FunFam" id="2.60.40.10:FF:000112">
    <property type="entry name" value="Titin a"/>
    <property type="match status" value="1"/>
</dbReference>
<feature type="domain" description="Fibronectin type-III" evidence="5">
    <location>
        <begin position="434"/>
        <end position="530"/>
    </location>
</feature>